<accession>A0ACD3AJ87</accession>
<sequence length="78" mass="8557">MPPDREVPNTPSSVMSPSDAEMKSNQTGLVQSHKENTDVKGGEAILRTRTYWLIAVVVTIAIVLVIVFLVVLKRKSGH</sequence>
<dbReference type="EMBL" id="ML208432">
    <property type="protein sequence ID" value="TFK65576.1"/>
    <property type="molecule type" value="Genomic_DNA"/>
</dbReference>
<proteinExistence type="predicted"/>
<name>A0ACD3AJ87_9AGAR</name>
<evidence type="ECO:0000313" key="2">
    <source>
        <dbReference type="Proteomes" id="UP000308600"/>
    </source>
</evidence>
<dbReference type="Proteomes" id="UP000308600">
    <property type="component" value="Unassembled WGS sequence"/>
</dbReference>
<evidence type="ECO:0000313" key="1">
    <source>
        <dbReference type="EMBL" id="TFK65576.1"/>
    </source>
</evidence>
<organism evidence="1 2">
    <name type="scientific">Pluteus cervinus</name>
    <dbReference type="NCBI Taxonomy" id="181527"/>
    <lineage>
        <taxon>Eukaryota</taxon>
        <taxon>Fungi</taxon>
        <taxon>Dikarya</taxon>
        <taxon>Basidiomycota</taxon>
        <taxon>Agaricomycotina</taxon>
        <taxon>Agaricomycetes</taxon>
        <taxon>Agaricomycetidae</taxon>
        <taxon>Agaricales</taxon>
        <taxon>Pluteineae</taxon>
        <taxon>Pluteaceae</taxon>
        <taxon>Pluteus</taxon>
    </lineage>
</organism>
<keyword evidence="2" id="KW-1185">Reference proteome</keyword>
<gene>
    <name evidence="1" type="ORF">BDN72DRAFT_845389</name>
</gene>
<protein>
    <submittedName>
        <fullName evidence="1">Uncharacterized protein</fullName>
    </submittedName>
</protein>
<reference evidence="1 2" key="1">
    <citation type="journal article" date="2019" name="Nat. Ecol. Evol.">
        <title>Megaphylogeny resolves global patterns of mushroom evolution.</title>
        <authorList>
            <person name="Varga T."/>
            <person name="Krizsan K."/>
            <person name="Foldi C."/>
            <person name="Dima B."/>
            <person name="Sanchez-Garcia M."/>
            <person name="Sanchez-Ramirez S."/>
            <person name="Szollosi G.J."/>
            <person name="Szarkandi J.G."/>
            <person name="Papp V."/>
            <person name="Albert L."/>
            <person name="Andreopoulos W."/>
            <person name="Angelini C."/>
            <person name="Antonin V."/>
            <person name="Barry K.W."/>
            <person name="Bougher N.L."/>
            <person name="Buchanan P."/>
            <person name="Buyck B."/>
            <person name="Bense V."/>
            <person name="Catcheside P."/>
            <person name="Chovatia M."/>
            <person name="Cooper J."/>
            <person name="Damon W."/>
            <person name="Desjardin D."/>
            <person name="Finy P."/>
            <person name="Geml J."/>
            <person name="Haridas S."/>
            <person name="Hughes K."/>
            <person name="Justo A."/>
            <person name="Karasinski D."/>
            <person name="Kautmanova I."/>
            <person name="Kiss B."/>
            <person name="Kocsube S."/>
            <person name="Kotiranta H."/>
            <person name="LaButti K.M."/>
            <person name="Lechner B.E."/>
            <person name="Liimatainen K."/>
            <person name="Lipzen A."/>
            <person name="Lukacs Z."/>
            <person name="Mihaltcheva S."/>
            <person name="Morgado L.N."/>
            <person name="Niskanen T."/>
            <person name="Noordeloos M.E."/>
            <person name="Ohm R.A."/>
            <person name="Ortiz-Santana B."/>
            <person name="Ovrebo C."/>
            <person name="Racz N."/>
            <person name="Riley R."/>
            <person name="Savchenko A."/>
            <person name="Shiryaev A."/>
            <person name="Soop K."/>
            <person name="Spirin V."/>
            <person name="Szebenyi C."/>
            <person name="Tomsovsky M."/>
            <person name="Tulloss R.E."/>
            <person name="Uehling J."/>
            <person name="Grigoriev I.V."/>
            <person name="Vagvolgyi C."/>
            <person name="Papp T."/>
            <person name="Martin F.M."/>
            <person name="Miettinen O."/>
            <person name="Hibbett D.S."/>
            <person name="Nagy L.G."/>
        </authorList>
    </citation>
    <scope>NUCLEOTIDE SEQUENCE [LARGE SCALE GENOMIC DNA]</scope>
    <source>
        <strain evidence="1 2">NL-1719</strain>
    </source>
</reference>